<dbReference type="InterPro" id="IPR013022">
    <property type="entry name" value="Xyl_isomerase-like_TIM-brl"/>
</dbReference>
<reference evidence="2" key="1">
    <citation type="submission" date="2021-05" db="EMBL/GenBank/DDBJ databases">
        <title>Genomic insights into ecological role and evolution of a novel Thermoplasmata order Candidatus Sysuiplasmatales.</title>
        <authorList>
            <person name="Yuan Y."/>
        </authorList>
    </citation>
    <scope>NUCLEOTIDE SEQUENCE</scope>
    <source>
        <strain evidence="2">TUT19-bin139</strain>
    </source>
</reference>
<dbReference type="GO" id="GO:0008270">
    <property type="term" value="F:zinc ion binding"/>
    <property type="evidence" value="ECO:0007669"/>
    <property type="project" value="InterPro"/>
</dbReference>
<evidence type="ECO:0000313" key="3">
    <source>
        <dbReference type="Proteomes" id="UP000750197"/>
    </source>
</evidence>
<keyword evidence="2" id="KW-0540">Nuclease</keyword>
<dbReference type="AlphaFoldDB" id="A0A8J8CH77"/>
<feature type="non-terminal residue" evidence="2">
    <location>
        <position position="1"/>
    </location>
</feature>
<evidence type="ECO:0000259" key="1">
    <source>
        <dbReference type="Pfam" id="PF01261"/>
    </source>
</evidence>
<dbReference type="GO" id="GO:0003677">
    <property type="term" value="F:DNA binding"/>
    <property type="evidence" value="ECO:0007669"/>
    <property type="project" value="InterPro"/>
</dbReference>
<proteinExistence type="predicted"/>
<dbReference type="InterPro" id="IPR036237">
    <property type="entry name" value="Xyl_isomerase-like_sf"/>
</dbReference>
<name>A0A8J8CH77_9ARCH</name>
<dbReference type="EMBL" id="JAHEAC010000177">
    <property type="protein sequence ID" value="MBX8645116.1"/>
    <property type="molecule type" value="Genomic_DNA"/>
</dbReference>
<sequence>GSGKNRWITNDPQEKIRQGDSLLILESGLCHSYIELYEMAEYARDHDVQLSVHSSYYVDLSGRTEMVERSKNNLKWAGLVCNALGGVVTSTQLGFYGSRGRKAGTEQILKNLRSVRDWWKENKISAPIGIETSGRQEVFGGLDEVIDAVRRVKGTVPVINFAHLHSRENGSLREPEDFRTVISKVRKVSDNLIYTSFSGVEHYGGNELRLTPIKRGDLRFEPLAELIVEENYDMTIISCSPLLEHDAIYMKVIFERILSRQVTKEVKEKV</sequence>
<dbReference type="GO" id="GO:0006281">
    <property type="term" value="P:DNA repair"/>
    <property type="evidence" value="ECO:0007669"/>
    <property type="project" value="InterPro"/>
</dbReference>
<dbReference type="SMART" id="SM00518">
    <property type="entry name" value="AP2Ec"/>
    <property type="match status" value="1"/>
</dbReference>
<comment type="caution">
    <text evidence="2">The sequence shown here is derived from an EMBL/GenBank/DDBJ whole genome shotgun (WGS) entry which is preliminary data.</text>
</comment>
<keyword evidence="2" id="KW-0378">Hydrolase</keyword>
<dbReference type="InterPro" id="IPR001719">
    <property type="entry name" value="AP_endonuc_2"/>
</dbReference>
<dbReference type="Gene3D" id="3.20.20.150">
    <property type="entry name" value="Divalent-metal-dependent TIM barrel enzymes"/>
    <property type="match status" value="1"/>
</dbReference>
<dbReference type="Proteomes" id="UP000750197">
    <property type="component" value="Unassembled WGS sequence"/>
</dbReference>
<evidence type="ECO:0000313" key="2">
    <source>
        <dbReference type="EMBL" id="MBX8645116.1"/>
    </source>
</evidence>
<dbReference type="Pfam" id="PF01261">
    <property type="entry name" value="AP_endonuc_2"/>
    <property type="match status" value="1"/>
</dbReference>
<dbReference type="SUPFAM" id="SSF51658">
    <property type="entry name" value="Xylose isomerase-like"/>
    <property type="match status" value="1"/>
</dbReference>
<feature type="domain" description="Xylose isomerase-like TIM barrel" evidence="1">
    <location>
        <begin position="38"/>
        <end position="239"/>
    </location>
</feature>
<keyword evidence="2" id="KW-0255">Endonuclease</keyword>
<dbReference type="GO" id="GO:0004519">
    <property type="term" value="F:endonuclease activity"/>
    <property type="evidence" value="ECO:0007669"/>
    <property type="project" value="UniProtKB-KW"/>
</dbReference>
<accession>A0A8J8CH77</accession>
<protein>
    <submittedName>
        <fullName evidence="2">AP endonuclease</fullName>
    </submittedName>
</protein>
<organism evidence="2 3">
    <name type="scientific">Candidatus Sysuiplasma superficiale</name>
    <dbReference type="NCBI Taxonomy" id="2823368"/>
    <lineage>
        <taxon>Archaea</taxon>
        <taxon>Methanobacteriati</taxon>
        <taxon>Thermoplasmatota</taxon>
        <taxon>Thermoplasmata</taxon>
        <taxon>Candidatus Sysuiplasmatales</taxon>
        <taxon>Candidatus Sysuiplasmataceae</taxon>
        <taxon>Candidatus Sysuiplasma</taxon>
    </lineage>
</organism>
<gene>
    <name evidence="2" type="ORF">KIY12_10445</name>
</gene>